<proteinExistence type="predicted"/>
<protein>
    <submittedName>
        <fullName evidence="1">Uncharacterized protein</fullName>
    </submittedName>
</protein>
<sequence>MIKRFYGAEHGLSTTKKTNLERYASRILKDNFCAKQGGKLRLSTCSTLVRWEPPHCSLYHCSTKTRAKALGEYTNVFTIHFRSLKSFAFDRLPKQVVLHRPMSVFPSVFSHLAD</sequence>
<evidence type="ECO:0000313" key="1">
    <source>
        <dbReference type="EMBL" id="GAV07404.1"/>
    </source>
</evidence>
<dbReference type="EMBL" id="BDGG01000015">
    <property type="protein sequence ID" value="GAV07404.1"/>
    <property type="molecule type" value="Genomic_DNA"/>
</dbReference>
<dbReference type="AlphaFoldDB" id="A0A1D1W7H3"/>
<name>A0A1D1W7H3_RAMVA</name>
<dbReference type="Proteomes" id="UP000186922">
    <property type="component" value="Unassembled WGS sequence"/>
</dbReference>
<evidence type="ECO:0000313" key="2">
    <source>
        <dbReference type="Proteomes" id="UP000186922"/>
    </source>
</evidence>
<comment type="caution">
    <text evidence="1">The sequence shown here is derived from an EMBL/GenBank/DDBJ whole genome shotgun (WGS) entry which is preliminary data.</text>
</comment>
<reference evidence="1 2" key="1">
    <citation type="journal article" date="2016" name="Nat. Commun.">
        <title>Extremotolerant tardigrade genome and improved radiotolerance of human cultured cells by tardigrade-unique protein.</title>
        <authorList>
            <person name="Hashimoto T."/>
            <person name="Horikawa D.D."/>
            <person name="Saito Y."/>
            <person name="Kuwahara H."/>
            <person name="Kozuka-Hata H."/>
            <person name="Shin-I T."/>
            <person name="Minakuchi Y."/>
            <person name="Ohishi K."/>
            <person name="Motoyama A."/>
            <person name="Aizu T."/>
            <person name="Enomoto A."/>
            <person name="Kondo K."/>
            <person name="Tanaka S."/>
            <person name="Hara Y."/>
            <person name="Koshikawa S."/>
            <person name="Sagara H."/>
            <person name="Miura T."/>
            <person name="Yokobori S."/>
            <person name="Miyagawa K."/>
            <person name="Suzuki Y."/>
            <person name="Kubo T."/>
            <person name="Oyama M."/>
            <person name="Kohara Y."/>
            <person name="Fujiyama A."/>
            <person name="Arakawa K."/>
            <person name="Katayama T."/>
            <person name="Toyoda A."/>
            <person name="Kunieda T."/>
        </authorList>
    </citation>
    <scope>NUCLEOTIDE SEQUENCE [LARGE SCALE GENOMIC DNA]</scope>
    <source>
        <strain evidence="1 2">YOKOZUNA-1</strain>
    </source>
</reference>
<accession>A0A1D1W7H3</accession>
<organism evidence="1 2">
    <name type="scientific">Ramazzottius varieornatus</name>
    <name type="common">Water bear</name>
    <name type="synonym">Tardigrade</name>
    <dbReference type="NCBI Taxonomy" id="947166"/>
    <lineage>
        <taxon>Eukaryota</taxon>
        <taxon>Metazoa</taxon>
        <taxon>Ecdysozoa</taxon>
        <taxon>Tardigrada</taxon>
        <taxon>Eutardigrada</taxon>
        <taxon>Parachela</taxon>
        <taxon>Hypsibioidea</taxon>
        <taxon>Ramazzottiidae</taxon>
        <taxon>Ramazzottius</taxon>
    </lineage>
</organism>
<keyword evidence="2" id="KW-1185">Reference proteome</keyword>
<gene>
    <name evidence="1" type="primary">RvY_17241-1</name>
    <name evidence="1" type="synonym">RvY_17241.1</name>
    <name evidence="1" type="ORF">RvY_17241</name>
</gene>